<dbReference type="AlphaFoldDB" id="A0A1I8E8Q7"/>
<evidence type="ECO:0000256" key="8">
    <source>
        <dbReference type="ARBA" id="ARBA00022777"/>
    </source>
</evidence>
<keyword evidence="10" id="KW-0460">Magnesium</keyword>
<evidence type="ECO:0000256" key="7">
    <source>
        <dbReference type="ARBA" id="ARBA00022741"/>
    </source>
</evidence>
<keyword evidence="4" id="KW-0723">Serine/threonine-protein kinase</keyword>
<dbReference type="STRING" id="6293.A0A1I8E8Q7"/>
<dbReference type="WBParaSite" id="maker-PairedContig_104-snap-gene-1.14-mRNA-1">
    <property type="protein sequence ID" value="maker-PairedContig_104-snap-gene-1.14-mRNA-1"/>
    <property type="gene ID" value="maker-PairedContig_104-snap-gene-1.14"/>
</dbReference>
<evidence type="ECO:0000256" key="13">
    <source>
        <dbReference type="SAM" id="MobiDB-lite"/>
    </source>
</evidence>
<accession>A0A1I8E8Q7</accession>
<dbReference type="Gene3D" id="1.10.10.10">
    <property type="entry name" value="Winged helix-like DNA-binding domain superfamily/Winged helix DNA-binding domain"/>
    <property type="match status" value="1"/>
</dbReference>
<dbReference type="PANTHER" id="PTHR45852">
    <property type="entry name" value="SER/THR-PROTEIN KINASE RIO2"/>
    <property type="match status" value="1"/>
</dbReference>
<dbReference type="GO" id="GO:0030688">
    <property type="term" value="C:preribosome, small subunit precursor"/>
    <property type="evidence" value="ECO:0007669"/>
    <property type="project" value="TreeGrafter"/>
</dbReference>
<dbReference type="CDD" id="cd05144">
    <property type="entry name" value="RIO2_C"/>
    <property type="match status" value="1"/>
</dbReference>
<dbReference type="GO" id="GO:0030490">
    <property type="term" value="P:maturation of SSU-rRNA"/>
    <property type="evidence" value="ECO:0007669"/>
    <property type="project" value="TreeGrafter"/>
</dbReference>
<dbReference type="Pfam" id="PF01163">
    <property type="entry name" value="RIO1"/>
    <property type="match status" value="1"/>
</dbReference>
<dbReference type="Gene3D" id="1.10.510.10">
    <property type="entry name" value="Transferase(Phosphotransferase) domain 1"/>
    <property type="match status" value="1"/>
</dbReference>
<dbReference type="GO" id="GO:0005524">
    <property type="term" value="F:ATP binding"/>
    <property type="evidence" value="ECO:0007669"/>
    <property type="project" value="UniProtKB-KW"/>
</dbReference>
<evidence type="ECO:0000256" key="6">
    <source>
        <dbReference type="ARBA" id="ARBA00022723"/>
    </source>
</evidence>
<evidence type="ECO:0000256" key="4">
    <source>
        <dbReference type="ARBA" id="ARBA00022527"/>
    </source>
</evidence>
<dbReference type="InterPro" id="IPR000687">
    <property type="entry name" value="RIO_kinase"/>
</dbReference>
<protein>
    <recommendedName>
        <fullName evidence="3">non-specific serine/threonine protein kinase</fullName>
        <ecNumber evidence="3">2.7.11.1</ecNumber>
    </recommendedName>
</protein>
<feature type="compositionally biased region" description="Basic and acidic residues" evidence="13">
    <location>
        <begin position="371"/>
        <end position="382"/>
    </location>
</feature>
<evidence type="ECO:0000256" key="1">
    <source>
        <dbReference type="ARBA" id="ARBA00001946"/>
    </source>
</evidence>
<dbReference type="InterPro" id="IPR036390">
    <property type="entry name" value="WH_DNA-bd_sf"/>
</dbReference>
<comment type="catalytic activity">
    <reaction evidence="11">
        <text>L-threonyl-[protein] + ATP = O-phospho-L-threonyl-[protein] + ADP + H(+)</text>
        <dbReference type="Rhea" id="RHEA:46608"/>
        <dbReference type="Rhea" id="RHEA-COMP:11060"/>
        <dbReference type="Rhea" id="RHEA-COMP:11605"/>
        <dbReference type="ChEBI" id="CHEBI:15378"/>
        <dbReference type="ChEBI" id="CHEBI:30013"/>
        <dbReference type="ChEBI" id="CHEBI:30616"/>
        <dbReference type="ChEBI" id="CHEBI:61977"/>
        <dbReference type="ChEBI" id="CHEBI:456216"/>
        <dbReference type="EC" id="2.7.11.1"/>
    </reaction>
</comment>
<keyword evidence="8" id="KW-0418">Kinase</keyword>
<dbReference type="PANTHER" id="PTHR45852:SF1">
    <property type="entry name" value="SERINE_THREONINE-PROTEIN KINASE RIO2"/>
    <property type="match status" value="1"/>
</dbReference>
<feature type="domain" description="RIO kinase" evidence="14">
    <location>
        <begin position="100"/>
        <end position="323"/>
    </location>
</feature>
<feature type="compositionally biased region" description="Acidic residues" evidence="13">
    <location>
        <begin position="352"/>
        <end position="370"/>
    </location>
</feature>
<dbReference type="FunFam" id="1.10.510.10:FF:000307">
    <property type="entry name" value="Serine/threonine-protein kinase RIO2"/>
    <property type="match status" value="1"/>
</dbReference>
<sequence>LTSTVIVNKHIFKIGSAGTGPFRSSKNLSYKQLNIMGRMNVAVIRYMEQEHFRVLFAVEMGMKNHELVPLELIASISKIHRGAVSCSLIDLAKHGTVAYEHDGYRLTTLGYDILALKDLCSREVVGAVGNQIGVGKESDVFVGGDPKLNDLVLKFHRLGRISFRKLKEKRDYCKRRKSCSWLYLSSLAAAKEFAFLKALHDHNFPLPRPIDRSRHVVVMDLINGTTLCHVQKLNDVEGLYEKLMNIIVRLARYGLIHGDFNEFNIMLTEEEEPILIDLPQMVSMDHTNAQFYFERDVNCVRTFFRRRFNYESELYPNFEAMVRKYNLDVEVSASGFTPRMSKAYEKALEKVQEDDDSSTVGDEDDSSEESFEPHSDIDESNEKTLNNSCNNRLSDWLKNAVDELEKLDVNQCPLLGDCSYSINEKNREVIAASCSKPEDNMLHKEEQVAAPLENRVTTKSVFSMGSTIAPEVVRKRVAAEMKAKKKTRLRVKGKANALVRGRKTNAMIIKDYSGWDF</sequence>
<dbReference type="GO" id="GO:0005829">
    <property type="term" value="C:cytosol"/>
    <property type="evidence" value="ECO:0007669"/>
    <property type="project" value="TreeGrafter"/>
</dbReference>
<dbReference type="FunFam" id="3.30.200.20:FF:000052">
    <property type="entry name" value="Serine/threonine-protein kinase RIO2"/>
    <property type="match status" value="1"/>
</dbReference>
<reference evidence="15" key="1">
    <citation type="submission" date="2016-11" db="UniProtKB">
        <authorList>
            <consortium name="WormBaseParasite"/>
        </authorList>
    </citation>
    <scope>IDENTIFICATION</scope>
    <source>
        <strain evidence="15">pt0022</strain>
    </source>
</reference>
<dbReference type="Pfam" id="PF09202">
    <property type="entry name" value="Rio2_N"/>
    <property type="match status" value="1"/>
</dbReference>
<evidence type="ECO:0000256" key="5">
    <source>
        <dbReference type="ARBA" id="ARBA00022679"/>
    </source>
</evidence>
<keyword evidence="7" id="KW-0547">Nucleotide-binding</keyword>
<evidence type="ECO:0000259" key="14">
    <source>
        <dbReference type="SMART" id="SM00090"/>
    </source>
</evidence>
<keyword evidence="6" id="KW-0479">Metal-binding</keyword>
<comment type="cofactor">
    <cofactor evidence="1">
        <name>Mg(2+)</name>
        <dbReference type="ChEBI" id="CHEBI:18420"/>
    </cofactor>
</comment>
<dbReference type="SUPFAM" id="SSF56112">
    <property type="entry name" value="Protein kinase-like (PK-like)"/>
    <property type="match status" value="1"/>
</dbReference>
<dbReference type="InterPro" id="IPR011009">
    <property type="entry name" value="Kinase-like_dom_sf"/>
</dbReference>
<dbReference type="SMART" id="SM00090">
    <property type="entry name" value="RIO"/>
    <property type="match status" value="1"/>
</dbReference>
<evidence type="ECO:0000256" key="3">
    <source>
        <dbReference type="ARBA" id="ARBA00012513"/>
    </source>
</evidence>
<organism evidence="15">
    <name type="scientific">Wuchereria bancrofti</name>
    <dbReference type="NCBI Taxonomy" id="6293"/>
    <lineage>
        <taxon>Eukaryota</taxon>
        <taxon>Metazoa</taxon>
        <taxon>Ecdysozoa</taxon>
        <taxon>Nematoda</taxon>
        <taxon>Chromadorea</taxon>
        <taxon>Rhabditida</taxon>
        <taxon>Spirurina</taxon>
        <taxon>Spiruromorpha</taxon>
        <taxon>Filarioidea</taxon>
        <taxon>Onchocercidae</taxon>
        <taxon>Wuchereria</taxon>
    </lineage>
</organism>
<keyword evidence="9" id="KW-0067">ATP-binding</keyword>
<evidence type="ECO:0000256" key="11">
    <source>
        <dbReference type="ARBA" id="ARBA00047899"/>
    </source>
</evidence>
<dbReference type="InterPro" id="IPR018935">
    <property type="entry name" value="RIO_kinase_CS"/>
</dbReference>
<evidence type="ECO:0000256" key="12">
    <source>
        <dbReference type="ARBA" id="ARBA00048679"/>
    </source>
</evidence>
<dbReference type="InterPro" id="IPR030484">
    <property type="entry name" value="Rio2"/>
</dbReference>
<dbReference type="InterPro" id="IPR036388">
    <property type="entry name" value="WH-like_DNA-bd_sf"/>
</dbReference>
<dbReference type="Gene3D" id="3.30.200.20">
    <property type="entry name" value="Phosphorylase Kinase, domain 1"/>
    <property type="match status" value="1"/>
</dbReference>
<dbReference type="SUPFAM" id="SSF46785">
    <property type="entry name" value="Winged helix' DNA-binding domain"/>
    <property type="match status" value="1"/>
</dbReference>
<keyword evidence="5" id="KW-0808">Transferase</keyword>
<dbReference type="GO" id="GO:0046872">
    <property type="term" value="F:metal ion binding"/>
    <property type="evidence" value="ECO:0007669"/>
    <property type="project" value="UniProtKB-KW"/>
</dbReference>
<evidence type="ECO:0000256" key="9">
    <source>
        <dbReference type="ARBA" id="ARBA00022840"/>
    </source>
</evidence>
<comment type="catalytic activity">
    <reaction evidence="12">
        <text>L-seryl-[protein] + ATP = O-phospho-L-seryl-[protein] + ADP + H(+)</text>
        <dbReference type="Rhea" id="RHEA:17989"/>
        <dbReference type="Rhea" id="RHEA-COMP:9863"/>
        <dbReference type="Rhea" id="RHEA-COMP:11604"/>
        <dbReference type="ChEBI" id="CHEBI:15378"/>
        <dbReference type="ChEBI" id="CHEBI:29999"/>
        <dbReference type="ChEBI" id="CHEBI:30616"/>
        <dbReference type="ChEBI" id="CHEBI:83421"/>
        <dbReference type="ChEBI" id="CHEBI:456216"/>
        <dbReference type="EC" id="2.7.11.1"/>
    </reaction>
</comment>
<evidence type="ECO:0000256" key="2">
    <source>
        <dbReference type="ARBA" id="ARBA00009196"/>
    </source>
</evidence>
<comment type="similarity">
    <text evidence="2">Belongs to the protein kinase superfamily. RIO-type Ser/Thr kinase family.</text>
</comment>
<dbReference type="GO" id="GO:0005634">
    <property type="term" value="C:nucleus"/>
    <property type="evidence" value="ECO:0007669"/>
    <property type="project" value="TreeGrafter"/>
</dbReference>
<evidence type="ECO:0000256" key="10">
    <source>
        <dbReference type="ARBA" id="ARBA00022842"/>
    </source>
</evidence>
<proteinExistence type="inferred from homology"/>
<dbReference type="EC" id="2.7.11.1" evidence="3"/>
<dbReference type="PROSITE" id="PS01245">
    <property type="entry name" value="RIO1"/>
    <property type="match status" value="1"/>
</dbReference>
<name>A0A1I8E8Q7_WUCBA</name>
<dbReference type="InterPro" id="IPR018934">
    <property type="entry name" value="RIO_dom"/>
</dbReference>
<dbReference type="GO" id="GO:0004674">
    <property type="term" value="F:protein serine/threonine kinase activity"/>
    <property type="evidence" value="ECO:0007669"/>
    <property type="project" value="UniProtKB-KW"/>
</dbReference>
<evidence type="ECO:0000313" key="15">
    <source>
        <dbReference type="WBParaSite" id="maker-PairedContig_104-snap-gene-1.14-mRNA-1"/>
    </source>
</evidence>
<feature type="region of interest" description="Disordered" evidence="13">
    <location>
        <begin position="348"/>
        <end position="385"/>
    </location>
</feature>
<dbReference type="InterPro" id="IPR015285">
    <property type="entry name" value="RIO2_wHTH_N"/>
</dbReference>